<dbReference type="Gene3D" id="3.30.465.10">
    <property type="match status" value="1"/>
</dbReference>
<evidence type="ECO:0000256" key="2">
    <source>
        <dbReference type="ARBA" id="ARBA00022827"/>
    </source>
</evidence>
<dbReference type="EMBL" id="CP022579">
    <property type="protein sequence ID" value="QEL65759.1"/>
    <property type="molecule type" value="Genomic_DNA"/>
</dbReference>
<dbReference type="InterPro" id="IPR016166">
    <property type="entry name" value="FAD-bd_PCMH"/>
</dbReference>
<evidence type="ECO:0000313" key="4">
    <source>
        <dbReference type="EMBL" id="QEL65759.1"/>
    </source>
</evidence>
<dbReference type="PROSITE" id="PS51387">
    <property type="entry name" value="FAD_PCMH"/>
    <property type="match status" value="1"/>
</dbReference>
<dbReference type="AlphaFoldDB" id="A0A5C1EAU7"/>
<dbReference type="GO" id="GO:0071949">
    <property type="term" value="F:FAD binding"/>
    <property type="evidence" value="ECO:0007669"/>
    <property type="project" value="InterPro"/>
</dbReference>
<evidence type="ECO:0000256" key="1">
    <source>
        <dbReference type="ARBA" id="ARBA00022630"/>
    </source>
</evidence>
<dbReference type="PANTHER" id="PTHR11748:SF103">
    <property type="entry name" value="GLYCOLATE OXIDASE SUBUNIT GLCE"/>
    <property type="match status" value="1"/>
</dbReference>
<dbReference type="InterPro" id="IPR016164">
    <property type="entry name" value="FAD-linked_Oxase-like_C"/>
</dbReference>
<protein>
    <submittedName>
        <fullName evidence="4">Glycolate oxidase FAD binding subunit</fullName>
    </submittedName>
</protein>
<dbReference type="GO" id="GO:0003824">
    <property type="term" value="F:catalytic activity"/>
    <property type="evidence" value="ECO:0007669"/>
    <property type="project" value="InterPro"/>
</dbReference>
<accession>A0A5C1EAU7</accession>
<evidence type="ECO:0000259" key="3">
    <source>
        <dbReference type="PROSITE" id="PS51387"/>
    </source>
</evidence>
<dbReference type="Pfam" id="PF01565">
    <property type="entry name" value="FAD_binding_4"/>
    <property type="match status" value="1"/>
</dbReference>
<dbReference type="InterPro" id="IPR006094">
    <property type="entry name" value="Oxid_FAD_bind_N"/>
</dbReference>
<dbReference type="InterPro" id="IPR016169">
    <property type="entry name" value="FAD-bd_PCMH_sub2"/>
</dbReference>
<evidence type="ECO:0000313" key="5">
    <source>
        <dbReference type="Proteomes" id="UP000323671"/>
    </source>
</evidence>
<keyword evidence="1" id="KW-0285">Flavoprotein</keyword>
<keyword evidence="2" id="KW-0274">FAD</keyword>
<name>A0A5C1EAU7_9RHOO</name>
<dbReference type="SUPFAM" id="SSF55103">
    <property type="entry name" value="FAD-linked oxidases, C-terminal domain"/>
    <property type="match status" value="1"/>
</dbReference>
<dbReference type="SUPFAM" id="SSF56176">
    <property type="entry name" value="FAD-binding/transporter-associated domain-like"/>
    <property type="match status" value="1"/>
</dbReference>
<dbReference type="InterPro" id="IPR036318">
    <property type="entry name" value="FAD-bd_PCMH-like_sf"/>
</dbReference>
<proteinExistence type="predicted"/>
<feature type="domain" description="FAD-binding PCMH-type" evidence="3">
    <location>
        <begin position="1"/>
        <end position="175"/>
    </location>
</feature>
<sequence>MTMDSSDTLLADFAARIRHAAETNTALRIEGGGSKNFYGGPLHGEVLSTAAYCGVIAYEPTELVITARAGTPLAEIEAVLAERQQMLAFEPPRFSPASTIGGVVAAGLSGPRRLQAGAVRDFVLGTQVIDGQGRVLTFGGQVMKNVAGYDVSRVMAGSLGTLGLIAEVSLKVLPVPVAEATLRFACDQAEGILRVNRWGGQPLPISATAWHDGALLVRLSGAEAAVSAAQATLGGEGLESEVGRGFWQGLRDQSHPFFTTALQSGKNLWRLSLPSVAQPLDLPGPVLVEWGGALRWLNSDASSDKVRAAALAAGGHATLYRASDEAKLRAGGAFQPLSAGMAALNRNLKREFDPKGVFGPGRLYPDF</sequence>
<dbReference type="Proteomes" id="UP000323671">
    <property type="component" value="Chromosome"/>
</dbReference>
<dbReference type="PANTHER" id="PTHR11748">
    <property type="entry name" value="D-LACTATE DEHYDROGENASE"/>
    <property type="match status" value="1"/>
</dbReference>
<dbReference type="KEGG" id="otr:OTERR_22830"/>
<keyword evidence="5" id="KW-1185">Reference proteome</keyword>
<reference evidence="4 5" key="1">
    <citation type="submission" date="2017-07" db="EMBL/GenBank/DDBJ databases">
        <title>Complete genome sequence of Oryzomicrobium terrae TPP412.</title>
        <authorList>
            <person name="Chiu L.-W."/>
            <person name="Lo K.-J."/>
            <person name="Tsai Y.-M."/>
            <person name="Lin S.-S."/>
            <person name="Kuo C.-H."/>
            <person name="Liu C.-T."/>
        </authorList>
    </citation>
    <scope>NUCLEOTIDE SEQUENCE [LARGE SCALE GENOMIC DNA]</scope>
    <source>
        <strain evidence="4 5">TPP412</strain>
    </source>
</reference>
<organism evidence="4 5">
    <name type="scientific">Oryzomicrobium terrae</name>
    <dbReference type="NCBI Taxonomy" id="1735038"/>
    <lineage>
        <taxon>Bacteria</taxon>
        <taxon>Pseudomonadati</taxon>
        <taxon>Pseudomonadota</taxon>
        <taxon>Betaproteobacteria</taxon>
        <taxon>Rhodocyclales</taxon>
        <taxon>Rhodocyclaceae</taxon>
        <taxon>Oryzomicrobium</taxon>
    </lineage>
</organism>
<dbReference type="NCBIfam" id="NF008439">
    <property type="entry name" value="PRK11282.1"/>
    <property type="match status" value="1"/>
</dbReference>
<gene>
    <name evidence="4" type="primary">glcE</name>
    <name evidence="4" type="ORF">OTERR_22830</name>
</gene>